<dbReference type="FunFam" id="3.40.50.150:FF:000009">
    <property type="entry name" value="23S rRNA (Uracil(1939)-C(5))-methyltransferase RlmD"/>
    <property type="match status" value="1"/>
</dbReference>
<dbReference type="OrthoDB" id="9804590at2"/>
<dbReference type="GO" id="GO:0070475">
    <property type="term" value="P:rRNA base methylation"/>
    <property type="evidence" value="ECO:0007669"/>
    <property type="project" value="TreeGrafter"/>
</dbReference>
<dbReference type="STRING" id="610130.Closa_2855"/>
<evidence type="ECO:0000256" key="4">
    <source>
        <dbReference type="PROSITE-ProRule" id="PRU01024"/>
    </source>
</evidence>
<dbReference type="PROSITE" id="PS51687">
    <property type="entry name" value="SAM_MT_RNA_M5U"/>
    <property type="match status" value="1"/>
</dbReference>
<evidence type="ECO:0000256" key="5">
    <source>
        <dbReference type="PROSITE-ProRule" id="PRU10015"/>
    </source>
</evidence>
<dbReference type="PANTHER" id="PTHR11061">
    <property type="entry name" value="RNA M5U METHYLTRANSFERASE"/>
    <property type="match status" value="1"/>
</dbReference>
<comment type="similarity">
    <text evidence="4">Belongs to the class I-like SAM-binding methyltransferase superfamily. RNA M5U methyltransferase family.</text>
</comment>
<evidence type="ECO:0000256" key="3">
    <source>
        <dbReference type="ARBA" id="ARBA00022691"/>
    </source>
</evidence>
<dbReference type="InterPro" id="IPR010280">
    <property type="entry name" value="U5_MeTrfase_fam"/>
</dbReference>
<feature type="compositionally biased region" description="Polar residues" evidence="6">
    <location>
        <begin position="108"/>
        <end position="118"/>
    </location>
</feature>
<dbReference type="Pfam" id="PF05958">
    <property type="entry name" value="tRNA_U5-meth_tr"/>
    <property type="match status" value="1"/>
</dbReference>
<dbReference type="PaxDb" id="610130-Closa_2855"/>
<reference evidence="7" key="1">
    <citation type="submission" date="2010-07" db="EMBL/GenBank/DDBJ databases">
        <title>Complete sequence of Clostridium saccharolyticum WM1.</title>
        <authorList>
            <consortium name="US DOE Joint Genome Institute"/>
            <person name="Lucas S."/>
            <person name="Copeland A."/>
            <person name="Lapidus A."/>
            <person name="Cheng J.-F."/>
            <person name="Bruce D."/>
            <person name="Goodwin L."/>
            <person name="Pitluck S."/>
            <person name="Chertkov O."/>
            <person name="Detter J.C."/>
            <person name="Han C."/>
            <person name="Tapia R."/>
            <person name="Land M."/>
            <person name="Hauser L."/>
            <person name="Chang Y.-J."/>
            <person name="Jeffries C."/>
            <person name="Kyrpides N."/>
            <person name="Ivanova N."/>
            <person name="Mikhailova N."/>
            <person name="Mouttaki H."/>
            <person name="Lin L."/>
            <person name="Zhou J."/>
            <person name="Hemme C.L."/>
            <person name="Woyke T."/>
        </authorList>
    </citation>
    <scope>NUCLEOTIDE SEQUENCE [LARGE SCALE GENOMIC DNA]</scope>
    <source>
        <strain evidence="7">WM1</strain>
    </source>
</reference>
<evidence type="ECO:0000256" key="2">
    <source>
        <dbReference type="ARBA" id="ARBA00022679"/>
    </source>
</evidence>
<keyword evidence="8" id="KW-1185">Reference proteome</keyword>
<keyword evidence="2 4" id="KW-0808">Transferase</keyword>
<evidence type="ECO:0000256" key="6">
    <source>
        <dbReference type="SAM" id="MobiDB-lite"/>
    </source>
</evidence>
<dbReference type="SUPFAM" id="SSF53335">
    <property type="entry name" value="S-adenosyl-L-methionine-dependent methyltransferases"/>
    <property type="match status" value="1"/>
</dbReference>
<feature type="active site" description="Nucleophile" evidence="4">
    <location>
        <position position="514"/>
    </location>
</feature>
<feature type="binding site" evidence="4">
    <location>
        <position position="389"/>
    </location>
    <ligand>
        <name>S-adenosyl-L-methionine</name>
        <dbReference type="ChEBI" id="CHEBI:59789"/>
    </ligand>
</feature>
<dbReference type="Gene3D" id="2.40.50.1070">
    <property type="match status" value="1"/>
</dbReference>
<keyword evidence="1 4" id="KW-0489">Methyltransferase</keyword>
<keyword evidence="3 4" id="KW-0949">S-adenosyl-L-methionine</keyword>
<dbReference type="InterPro" id="IPR030390">
    <property type="entry name" value="MeTrfase_TrmA_AS"/>
</dbReference>
<dbReference type="KEGG" id="csh:Closa_2855"/>
<dbReference type="FunFam" id="2.40.50.1070:FF:000003">
    <property type="entry name" value="23S rRNA (Uracil-5-)-methyltransferase RumA"/>
    <property type="match status" value="1"/>
</dbReference>
<dbReference type="Gene3D" id="3.40.50.150">
    <property type="entry name" value="Vaccinia Virus protein VP39"/>
    <property type="match status" value="1"/>
</dbReference>
<dbReference type="InterPro" id="IPR029063">
    <property type="entry name" value="SAM-dependent_MTases_sf"/>
</dbReference>
<dbReference type="GO" id="GO:0070041">
    <property type="term" value="F:rRNA (uridine-C5-)-methyltransferase activity"/>
    <property type="evidence" value="ECO:0007669"/>
    <property type="project" value="TreeGrafter"/>
</dbReference>
<dbReference type="PANTHER" id="PTHR11061:SF30">
    <property type="entry name" value="TRNA (URACIL(54)-C(5))-METHYLTRANSFERASE"/>
    <property type="match status" value="1"/>
</dbReference>
<accession>D9R6I6</accession>
<dbReference type="EMBL" id="CP002109">
    <property type="protein sequence ID" value="ADL05396.1"/>
    <property type="molecule type" value="Genomic_DNA"/>
</dbReference>
<dbReference type="eggNOG" id="COG2265">
    <property type="taxonomic scope" value="Bacteria"/>
</dbReference>
<name>D9R6I6_LACSW</name>
<feature type="region of interest" description="Disordered" evidence="6">
    <location>
        <begin position="1"/>
        <end position="163"/>
    </location>
</feature>
<dbReference type="HOGENOM" id="CLU_014689_5_1_9"/>
<feature type="compositionally biased region" description="Low complexity" evidence="6">
    <location>
        <begin position="139"/>
        <end position="156"/>
    </location>
</feature>
<proteinExistence type="inferred from homology"/>
<sequence>MVKGSDNGKIGGLKGKDGSKRRSDNVGSNNRGGHYGGNNGDKSESSGGRNGILGSRYGNSDGRGSSPKGRDGKGGNIGVRYGNSDGRGSSPGGRDGKGSNTGVRYGNKDSNGSNTEYRNSIKDGNGGSAGRRKYNWDGKNANSNSKNVNNGSINSKYGKTGGHKGIMSHKEGGEKGKTSSKCPVFQKCGGCQLLDMPYKKQLEQKQKNLEELLKPFCRVAPIIGMDNPYHYRNKVHAVFDHDRKGNPISGVYEANSHRVVPVESCMIEDQKADEIIGTIRGMLKSFKIRTYDEDTGYGLLRHVLIRRGFTTGEVMVVLVTSSPVFPSKNNFVKALREKHPEITTIIQNVNDRETSMVLGDKEHVLFGKGYIEDILCGCRFRISSKSFYQVNPVQTEVLYQKAIEAAGLTGKERVIDAYCGIGTIGIVASKYANEVIGVELNRDAVKDAVENAKINGIKNIRFFCNDAGKFMMNMAEIGEHVDVVFMDPPRSGSTEEFIDSVAKIRPEKVIYVSCGPETLARDLGYFRKKGYEAKMGWGVDMFPATSHVEAIILMTRSGSGDKK</sequence>
<evidence type="ECO:0000256" key="1">
    <source>
        <dbReference type="ARBA" id="ARBA00022603"/>
    </source>
</evidence>
<feature type="binding site" evidence="4">
    <location>
        <position position="418"/>
    </location>
    <ligand>
        <name>S-adenosyl-L-methionine</name>
        <dbReference type="ChEBI" id="CHEBI:59789"/>
    </ligand>
</feature>
<feature type="binding site" evidence="4">
    <location>
        <position position="487"/>
    </location>
    <ligand>
        <name>S-adenosyl-L-methionine</name>
        <dbReference type="ChEBI" id="CHEBI:59789"/>
    </ligand>
</feature>
<dbReference type="CDD" id="cd02440">
    <property type="entry name" value="AdoMet_MTases"/>
    <property type="match status" value="1"/>
</dbReference>
<protein>
    <submittedName>
        <fullName evidence="7">RNA methyltransferase, TrmA family</fullName>
    </submittedName>
</protein>
<dbReference type="NCBIfam" id="TIGR00479">
    <property type="entry name" value="rumA"/>
    <property type="match status" value="1"/>
</dbReference>
<evidence type="ECO:0000313" key="7">
    <source>
        <dbReference type="EMBL" id="ADL05396.1"/>
    </source>
</evidence>
<dbReference type="AlphaFoldDB" id="D9R6I6"/>
<dbReference type="Proteomes" id="UP000001662">
    <property type="component" value="Chromosome"/>
</dbReference>
<feature type="compositionally biased region" description="Basic and acidic residues" evidence="6">
    <location>
        <begin position="14"/>
        <end position="24"/>
    </location>
</feature>
<dbReference type="PROSITE" id="PS01230">
    <property type="entry name" value="TRMA_1"/>
    <property type="match status" value="1"/>
</dbReference>
<evidence type="ECO:0000313" key="8">
    <source>
        <dbReference type="Proteomes" id="UP000001662"/>
    </source>
</evidence>
<organism evidence="7 8">
    <name type="scientific">Lacrimispora saccharolytica (strain ATCC 35040 / DSM 2544 / NRCC 2533 / WM1)</name>
    <name type="common">Clostridium saccharolyticum</name>
    <dbReference type="NCBI Taxonomy" id="610130"/>
    <lineage>
        <taxon>Bacteria</taxon>
        <taxon>Bacillati</taxon>
        <taxon>Bacillota</taxon>
        <taxon>Clostridia</taxon>
        <taxon>Lachnospirales</taxon>
        <taxon>Lachnospiraceae</taxon>
        <taxon>Lacrimispora</taxon>
    </lineage>
</organism>
<feature type="binding site" evidence="4">
    <location>
        <position position="439"/>
    </location>
    <ligand>
        <name>S-adenosyl-L-methionine</name>
        <dbReference type="ChEBI" id="CHEBI:59789"/>
    </ligand>
</feature>
<gene>
    <name evidence="7" type="ordered locus">Closa_2855</name>
</gene>
<feature type="active site" evidence="5">
    <location>
        <position position="514"/>
    </location>
</feature>